<name>A0A6M5YL94_9BACT</name>
<evidence type="ECO:0000313" key="2">
    <source>
        <dbReference type="EMBL" id="QJW94869.1"/>
    </source>
</evidence>
<evidence type="ECO:0008006" key="4">
    <source>
        <dbReference type="Google" id="ProtNLM"/>
    </source>
</evidence>
<gene>
    <name evidence="2" type="ORF">FTUN_2395</name>
</gene>
<feature type="signal peptide" evidence="1">
    <location>
        <begin position="1"/>
        <end position="22"/>
    </location>
</feature>
<dbReference type="InterPro" id="IPR017460">
    <property type="entry name" value="CHP03000_planctomycetes"/>
</dbReference>
<evidence type="ECO:0000313" key="3">
    <source>
        <dbReference type="Proteomes" id="UP000503447"/>
    </source>
</evidence>
<dbReference type="AlphaFoldDB" id="A0A6M5YL94"/>
<accession>A0A6M5YL94</accession>
<evidence type="ECO:0000256" key="1">
    <source>
        <dbReference type="SAM" id="SignalP"/>
    </source>
</evidence>
<keyword evidence="3" id="KW-1185">Reference proteome</keyword>
<organism evidence="2 3">
    <name type="scientific">Frigoriglobus tundricola</name>
    <dbReference type="NCBI Taxonomy" id="2774151"/>
    <lineage>
        <taxon>Bacteria</taxon>
        <taxon>Pseudomonadati</taxon>
        <taxon>Planctomycetota</taxon>
        <taxon>Planctomycetia</taxon>
        <taxon>Gemmatales</taxon>
        <taxon>Gemmataceae</taxon>
        <taxon>Frigoriglobus</taxon>
    </lineage>
</organism>
<dbReference type="EMBL" id="CP053452">
    <property type="protein sequence ID" value="QJW94869.1"/>
    <property type="molecule type" value="Genomic_DNA"/>
</dbReference>
<proteinExistence type="predicted"/>
<sequence>MRSRAFWSVVIVCVCLPLAGRADDTGPLGIFHHYGYPRGPRVAPYWSYPGLTKGPTITYPTPPKYTGFFGYGLVPVDCSDKTWPNGVSFCRPPVPVYGPLPATFGDDPLVKQWRSTLAPGLVNYGWIGLYSAMPRPKHLSVHAWPTVNGTGTGPASGNPGTGATAGGCLTLSVKLPQAGAEVLVDGRATTQTGTDRTYESPPLETGRVYGYTVTARWVEGGQVVEVTKAVTGGPGEVVRVDFGAPAGAPAVAAGK</sequence>
<keyword evidence="1" id="KW-0732">Signal</keyword>
<dbReference type="Proteomes" id="UP000503447">
    <property type="component" value="Chromosome"/>
</dbReference>
<dbReference type="KEGG" id="ftj:FTUN_2395"/>
<dbReference type="RefSeq" id="WP_171470777.1">
    <property type="nucleotide sequence ID" value="NZ_CP053452.2"/>
</dbReference>
<protein>
    <recommendedName>
        <fullName evidence="4">TIGR03000 domain-containing protein</fullName>
    </recommendedName>
</protein>
<feature type="chain" id="PRO_5027016593" description="TIGR03000 domain-containing protein" evidence="1">
    <location>
        <begin position="23"/>
        <end position="255"/>
    </location>
</feature>
<dbReference type="NCBIfam" id="TIGR03000">
    <property type="entry name" value="plancto_dom_1"/>
    <property type="match status" value="1"/>
</dbReference>
<reference evidence="3" key="1">
    <citation type="submission" date="2020-05" db="EMBL/GenBank/DDBJ databases">
        <title>Frigoriglobus tundricola gen. nov., sp. nov., a psychrotolerant cellulolytic planctomycete of the family Gemmataceae with two divergent copies of 16S rRNA gene.</title>
        <authorList>
            <person name="Kulichevskaya I.S."/>
            <person name="Ivanova A.A."/>
            <person name="Naumoff D.G."/>
            <person name="Beletsky A.V."/>
            <person name="Rijpstra W.I.C."/>
            <person name="Sinninghe Damste J.S."/>
            <person name="Mardanov A.V."/>
            <person name="Ravin N.V."/>
            <person name="Dedysh S.N."/>
        </authorList>
    </citation>
    <scope>NUCLEOTIDE SEQUENCE [LARGE SCALE GENOMIC DNA]</scope>
    <source>
        <strain evidence="3">PL17</strain>
    </source>
</reference>